<dbReference type="InterPro" id="IPR032710">
    <property type="entry name" value="NTF2-like_dom_sf"/>
</dbReference>
<evidence type="ECO:0008006" key="3">
    <source>
        <dbReference type="Google" id="ProtNLM"/>
    </source>
</evidence>
<comment type="caution">
    <text evidence="1">The sequence shown here is derived from an EMBL/GenBank/DDBJ whole genome shotgun (WGS) entry which is preliminary data.</text>
</comment>
<reference evidence="2" key="1">
    <citation type="journal article" date="2019" name="Int. J. Syst. Evol. Microbiol.">
        <title>The Global Catalogue of Microorganisms (GCM) 10K type strain sequencing project: providing services to taxonomists for standard genome sequencing and annotation.</title>
        <authorList>
            <consortium name="The Broad Institute Genomics Platform"/>
            <consortium name="The Broad Institute Genome Sequencing Center for Infectious Disease"/>
            <person name="Wu L."/>
            <person name="Ma J."/>
        </authorList>
    </citation>
    <scope>NUCLEOTIDE SEQUENCE [LARGE SCALE GENOMIC DNA]</scope>
    <source>
        <strain evidence="2">JCM 18298</strain>
    </source>
</reference>
<organism evidence="1 2">
    <name type="scientific">Nocardia callitridis</name>
    <dbReference type="NCBI Taxonomy" id="648753"/>
    <lineage>
        <taxon>Bacteria</taxon>
        <taxon>Bacillati</taxon>
        <taxon>Actinomycetota</taxon>
        <taxon>Actinomycetes</taxon>
        <taxon>Mycobacteriales</taxon>
        <taxon>Nocardiaceae</taxon>
        <taxon>Nocardia</taxon>
    </lineage>
</organism>
<dbReference type="SUPFAM" id="SSF54427">
    <property type="entry name" value="NTF2-like"/>
    <property type="match status" value="1"/>
</dbReference>
<sequence>MSAQDTAREFFDAYSRALGSRDPKAIADHYAVPALIEFPEQAIAVSDAAQTEQFFAAAVGQYEGVGDIGVSVAVVAEAHHSVWADVTWSYDGTPTERFIYQLVRTAGVWKIAVLTPLEV</sequence>
<name>A0ABP9KQV8_9NOCA</name>
<dbReference type="Gene3D" id="3.10.450.50">
    <property type="match status" value="1"/>
</dbReference>
<protein>
    <recommendedName>
        <fullName evidence="3">DUF4440 domain-containing protein</fullName>
    </recommendedName>
</protein>
<evidence type="ECO:0000313" key="1">
    <source>
        <dbReference type="EMBL" id="GAA5063570.1"/>
    </source>
</evidence>
<accession>A0ABP9KQV8</accession>
<proteinExistence type="predicted"/>
<dbReference type="EMBL" id="BAABJM010000005">
    <property type="protein sequence ID" value="GAA5063570.1"/>
    <property type="molecule type" value="Genomic_DNA"/>
</dbReference>
<gene>
    <name evidence="1" type="ORF">GCM10023318_48470</name>
</gene>
<dbReference type="Proteomes" id="UP001500603">
    <property type="component" value="Unassembled WGS sequence"/>
</dbReference>
<dbReference type="RefSeq" id="WP_345498111.1">
    <property type="nucleotide sequence ID" value="NZ_BAABJM010000005.1"/>
</dbReference>
<evidence type="ECO:0000313" key="2">
    <source>
        <dbReference type="Proteomes" id="UP001500603"/>
    </source>
</evidence>
<keyword evidence="2" id="KW-1185">Reference proteome</keyword>